<dbReference type="EMBL" id="JAMSHJ010000006">
    <property type="protein sequence ID" value="KAI5400569.1"/>
    <property type="molecule type" value="Genomic_DNA"/>
</dbReference>
<accession>A0A9D5A9S3</accession>
<gene>
    <name evidence="2" type="ORF">KIW84_065451</name>
</gene>
<proteinExistence type="predicted"/>
<keyword evidence="3" id="KW-1185">Reference proteome</keyword>
<reference evidence="2 3" key="1">
    <citation type="journal article" date="2022" name="Nat. Genet.">
        <title>Improved pea reference genome and pan-genome highlight genomic features and evolutionary characteristics.</title>
        <authorList>
            <person name="Yang T."/>
            <person name="Liu R."/>
            <person name="Luo Y."/>
            <person name="Hu S."/>
            <person name="Wang D."/>
            <person name="Wang C."/>
            <person name="Pandey M.K."/>
            <person name="Ge S."/>
            <person name="Xu Q."/>
            <person name="Li N."/>
            <person name="Li G."/>
            <person name="Huang Y."/>
            <person name="Saxena R.K."/>
            <person name="Ji Y."/>
            <person name="Li M."/>
            <person name="Yan X."/>
            <person name="He Y."/>
            <person name="Liu Y."/>
            <person name="Wang X."/>
            <person name="Xiang C."/>
            <person name="Varshney R.K."/>
            <person name="Ding H."/>
            <person name="Gao S."/>
            <person name="Zong X."/>
        </authorList>
    </citation>
    <scope>NUCLEOTIDE SEQUENCE [LARGE SCALE GENOMIC DNA]</scope>
    <source>
        <strain evidence="2 3">cv. Zhongwan 6</strain>
    </source>
</reference>
<sequence length="504" mass="57153">MRRLLTLVYRGDSKPKRTLRLLNIFQATGHLLVSLPPVLVFGKFEGYFEEEPVEEERFMTDNDIIGISNDMARDISYYDVFDLNSMNTGVIRPTNTYQWPVTRLGFVSTQKKPIGAREVTKTTSLATQVSQINQMVKNMFMSPDVLVVEPFKVVTDTSEVACVYCEGDYLFEDCSTNLVSMNYVENKKYNTYNPTWSYHPNFSWSNRQNQLKPQAPQDPPSFSASNHDIANQGNNQLENISNTYQWPVTRLGFVSTQKKPVGAREVTKTTSLATQVAQINQMVKNMFMSPDVLVVEPFKVVTDTSEVACVYYEGDYIFEDCSTNLVFMNYVGNKKYNNTYNPRWSNHPNFSWSNRQNQLKPQAPQVPPSFSASNHDIANLGNNQLENIFKSFVQETNNQFKSQGVSIKILENQVGHIVLALSSRTLGALSSSTETPAYASGTKGIETYKVIKLRSRKECEGSTQPREDPPRVILNTPDTSEEVESDPIEKTSLEEPVKEKLQNE</sequence>
<feature type="compositionally biased region" description="Basic and acidic residues" evidence="1">
    <location>
        <begin position="456"/>
        <end position="470"/>
    </location>
</feature>
<dbReference type="Gramene" id="Psat06G0545100-T1">
    <property type="protein sequence ID" value="KAI5400569.1"/>
    <property type="gene ID" value="KIW84_065451"/>
</dbReference>
<dbReference type="AlphaFoldDB" id="A0A9D5A9S3"/>
<protein>
    <submittedName>
        <fullName evidence="2">Uncharacterized protein</fullName>
    </submittedName>
</protein>
<organism evidence="2 3">
    <name type="scientific">Pisum sativum</name>
    <name type="common">Garden pea</name>
    <name type="synonym">Lathyrus oleraceus</name>
    <dbReference type="NCBI Taxonomy" id="3888"/>
    <lineage>
        <taxon>Eukaryota</taxon>
        <taxon>Viridiplantae</taxon>
        <taxon>Streptophyta</taxon>
        <taxon>Embryophyta</taxon>
        <taxon>Tracheophyta</taxon>
        <taxon>Spermatophyta</taxon>
        <taxon>Magnoliopsida</taxon>
        <taxon>eudicotyledons</taxon>
        <taxon>Gunneridae</taxon>
        <taxon>Pentapetalae</taxon>
        <taxon>rosids</taxon>
        <taxon>fabids</taxon>
        <taxon>Fabales</taxon>
        <taxon>Fabaceae</taxon>
        <taxon>Papilionoideae</taxon>
        <taxon>50 kb inversion clade</taxon>
        <taxon>NPAAA clade</taxon>
        <taxon>Hologalegina</taxon>
        <taxon>IRL clade</taxon>
        <taxon>Fabeae</taxon>
        <taxon>Lathyrus</taxon>
    </lineage>
</organism>
<feature type="compositionally biased region" description="Basic and acidic residues" evidence="1">
    <location>
        <begin position="487"/>
        <end position="504"/>
    </location>
</feature>
<dbReference type="Proteomes" id="UP001058974">
    <property type="component" value="Chromosome 6"/>
</dbReference>
<evidence type="ECO:0000313" key="2">
    <source>
        <dbReference type="EMBL" id="KAI5400569.1"/>
    </source>
</evidence>
<feature type="compositionally biased region" description="Polar residues" evidence="1">
    <location>
        <begin position="220"/>
        <end position="230"/>
    </location>
</feature>
<evidence type="ECO:0000256" key="1">
    <source>
        <dbReference type="SAM" id="MobiDB-lite"/>
    </source>
</evidence>
<evidence type="ECO:0000313" key="3">
    <source>
        <dbReference type="Proteomes" id="UP001058974"/>
    </source>
</evidence>
<comment type="caution">
    <text evidence="2">The sequence shown here is derived from an EMBL/GenBank/DDBJ whole genome shotgun (WGS) entry which is preliminary data.</text>
</comment>
<name>A0A9D5A9S3_PEA</name>
<feature type="region of interest" description="Disordered" evidence="1">
    <location>
        <begin position="207"/>
        <end position="230"/>
    </location>
</feature>
<feature type="region of interest" description="Disordered" evidence="1">
    <location>
        <begin position="455"/>
        <end position="504"/>
    </location>
</feature>